<dbReference type="RefSeq" id="WP_317571124.1">
    <property type="nucleotide sequence ID" value="NZ_JAWLKA010000029.1"/>
</dbReference>
<keyword evidence="1" id="KW-1133">Transmembrane helix</keyword>
<gene>
    <name evidence="2" type="ORF">R3Q59_35565</name>
</gene>
<evidence type="ECO:0000256" key="1">
    <source>
        <dbReference type="SAM" id="Phobius"/>
    </source>
</evidence>
<feature type="transmembrane region" description="Helical" evidence="1">
    <location>
        <begin position="21"/>
        <end position="41"/>
    </location>
</feature>
<feature type="transmembrane region" description="Helical" evidence="1">
    <location>
        <begin position="125"/>
        <end position="144"/>
    </location>
</feature>
<feature type="transmembrane region" description="Helical" evidence="1">
    <location>
        <begin position="150"/>
        <end position="171"/>
    </location>
</feature>
<comment type="caution">
    <text evidence="2">The sequence shown here is derived from an EMBL/GenBank/DDBJ whole genome shotgun (WGS) entry which is preliminary data.</text>
</comment>
<accession>A0ABU4CQG7</accession>
<feature type="transmembrane region" description="Helical" evidence="1">
    <location>
        <begin position="79"/>
        <end position="97"/>
    </location>
</feature>
<reference evidence="2 3" key="1">
    <citation type="submission" date="2023-10" db="EMBL/GenBank/DDBJ databases">
        <title>Development of a sustainable strategy for remediation of hydrocarbon-contaminated territories based on the waste exchange concept.</title>
        <authorList>
            <person name="Krivoruchko A."/>
        </authorList>
    </citation>
    <scope>NUCLEOTIDE SEQUENCE [LARGE SCALE GENOMIC DNA]</scope>
    <source>
        <strain evidence="2 3">IEGM 60</strain>
    </source>
</reference>
<organism evidence="2 3">
    <name type="scientific">Rhodococcus jostii</name>
    <dbReference type="NCBI Taxonomy" id="132919"/>
    <lineage>
        <taxon>Bacteria</taxon>
        <taxon>Bacillati</taxon>
        <taxon>Actinomycetota</taxon>
        <taxon>Actinomycetes</taxon>
        <taxon>Mycobacteriales</taxon>
        <taxon>Nocardiaceae</taxon>
        <taxon>Rhodococcus</taxon>
    </lineage>
</organism>
<keyword evidence="1" id="KW-0472">Membrane</keyword>
<sequence length="356" mass="38108">MSIDVIRGEDVRDLLGMRTRAAYLMVGFYGLACVLLAAYMLTSVSHWWPVVVAAVLCTAGAITLVTASGDPLPPRYTAALTLIGPVSSGFVLAVVPVPVTTTLQTWTFGATTAIYTFMCVRGRTLCAWIGLAATMATASLWASWTGQGALHGVAITVINVAPLLMATFFAFTIRPLGKAIFTLRQQSTQRAATEAAASAILDERDAQLDRLDELARPLLARIASGTPLTPDELLACRLLEAHLRDGLRAPGLTDQATAAAARRARTRGVEVVMLDDRGMADSDDTVRQRLLEHVSARLDGVTGTVTVRIMPPGRVNLATILISTDDDVTRLEYDHEGHLIPTETRGHGAVHEAIDV</sequence>
<name>A0ABU4CQG7_RHOJO</name>
<evidence type="ECO:0000313" key="2">
    <source>
        <dbReference type="EMBL" id="MDV6285807.1"/>
    </source>
</evidence>
<dbReference type="Proteomes" id="UP001185737">
    <property type="component" value="Unassembled WGS sequence"/>
</dbReference>
<protein>
    <recommendedName>
        <fullName evidence="4">Signal transduction histidine kinase</fullName>
    </recommendedName>
</protein>
<keyword evidence="1" id="KW-0812">Transmembrane</keyword>
<dbReference type="EMBL" id="JAWLKA010000029">
    <property type="protein sequence ID" value="MDV6285807.1"/>
    <property type="molecule type" value="Genomic_DNA"/>
</dbReference>
<keyword evidence="3" id="KW-1185">Reference proteome</keyword>
<proteinExistence type="predicted"/>
<evidence type="ECO:0008006" key="4">
    <source>
        <dbReference type="Google" id="ProtNLM"/>
    </source>
</evidence>
<evidence type="ECO:0000313" key="3">
    <source>
        <dbReference type="Proteomes" id="UP001185737"/>
    </source>
</evidence>
<feature type="transmembrane region" description="Helical" evidence="1">
    <location>
        <begin position="47"/>
        <end position="67"/>
    </location>
</feature>